<dbReference type="Pfam" id="PF10985">
    <property type="entry name" value="DUF2805"/>
    <property type="match status" value="1"/>
</dbReference>
<reference evidence="1 2" key="1">
    <citation type="submission" date="2018-06" db="EMBL/GenBank/DDBJ databases">
        <title>Genomic Encyclopedia of Archaeal and Bacterial Type Strains, Phase II (KMG-II): from individual species to whole genera.</title>
        <authorList>
            <person name="Goeker M."/>
        </authorList>
    </citation>
    <scope>NUCLEOTIDE SEQUENCE [LARGE SCALE GENOMIC DNA]</scope>
    <source>
        <strain evidence="1 2">DSM 25663</strain>
    </source>
</reference>
<keyword evidence="2" id="KW-1185">Reference proteome</keyword>
<dbReference type="EMBL" id="QLSZ01000001">
    <property type="protein sequence ID" value="RAR75697.1"/>
    <property type="molecule type" value="Genomic_DNA"/>
</dbReference>
<dbReference type="AlphaFoldDB" id="A0A328YYS1"/>
<name>A0A328YYS1_9FLAO</name>
<comment type="caution">
    <text evidence="1">The sequence shown here is derived from an EMBL/GenBank/DDBJ whole genome shotgun (WGS) entry which is preliminary data.</text>
</comment>
<evidence type="ECO:0000313" key="1">
    <source>
        <dbReference type="EMBL" id="RAR75697.1"/>
    </source>
</evidence>
<gene>
    <name evidence="1" type="ORF">CLV55_101397</name>
</gene>
<sequence>MIIFFLNIGLLFDTLKKTNIKGTFRLMKKSKRVELSSEQIERVVSMAQEERKPFEVLKAEFGLNENDVTELMRKRLPKDHFELWKKKATASKPKPKPIIDDFDDDLEGKYYIKNKFD</sequence>
<evidence type="ECO:0000313" key="2">
    <source>
        <dbReference type="Proteomes" id="UP000248840"/>
    </source>
</evidence>
<protein>
    <submittedName>
        <fullName evidence="1">Uncharacterized protein (TIGR03643 family)</fullName>
    </submittedName>
</protein>
<accession>A0A328YYS1</accession>
<proteinExistence type="predicted"/>
<dbReference type="Proteomes" id="UP000248840">
    <property type="component" value="Unassembled WGS sequence"/>
</dbReference>
<dbReference type="InterPro" id="IPR019882">
    <property type="entry name" value="CHP03643"/>
</dbReference>
<organism evidence="1 2">
    <name type="scientific">Flavobacterium aciduliphilum</name>
    <dbReference type="NCBI Taxonomy" id="1101402"/>
    <lineage>
        <taxon>Bacteria</taxon>
        <taxon>Pseudomonadati</taxon>
        <taxon>Bacteroidota</taxon>
        <taxon>Flavobacteriia</taxon>
        <taxon>Flavobacteriales</taxon>
        <taxon>Flavobacteriaceae</taxon>
        <taxon>Flavobacterium</taxon>
    </lineage>
</organism>